<name>A0A9X2KUT1_9GAMM</name>
<dbReference type="Gene3D" id="3.40.50.2000">
    <property type="entry name" value="Glycogen Phosphorylase B"/>
    <property type="match status" value="2"/>
</dbReference>
<gene>
    <name evidence="3" type="ORF">M6D89_13015</name>
</gene>
<organism evidence="3 4">
    <name type="scientific">Gilvimarinus xylanilyticus</name>
    <dbReference type="NCBI Taxonomy" id="2944139"/>
    <lineage>
        <taxon>Bacteria</taxon>
        <taxon>Pseudomonadati</taxon>
        <taxon>Pseudomonadota</taxon>
        <taxon>Gammaproteobacteria</taxon>
        <taxon>Cellvibrionales</taxon>
        <taxon>Cellvibrionaceae</taxon>
        <taxon>Gilvimarinus</taxon>
    </lineage>
</organism>
<protein>
    <submittedName>
        <fullName evidence="3">Glycosyltransferase family 4 protein</fullName>
    </submittedName>
</protein>
<dbReference type="PANTHER" id="PTHR45947:SF3">
    <property type="entry name" value="SULFOQUINOVOSYL TRANSFERASE SQD2"/>
    <property type="match status" value="1"/>
</dbReference>
<dbReference type="AlphaFoldDB" id="A0A9X2KUT1"/>
<evidence type="ECO:0000259" key="2">
    <source>
        <dbReference type="Pfam" id="PF13439"/>
    </source>
</evidence>
<feature type="domain" description="Glycosyltransferase subfamily 4-like N-terminal" evidence="2">
    <location>
        <begin position="81"/>
        <end position="198"/>
    </location>
</feature>
<evidence type="ECO:0000259" key="1">
    <source>
        <dbReference type="Pfam" id="PF00534"/>
    </source>
</evidence>
<dbReference type="SUPFAM" id="SSF53756">
    <property type="entry name" value="UDP-Glycosyltransferase/glycogen phosphorylase"/>
    <property type="match status" value="1"/>
</dbReference>
<dbReference type="EMBL" id="JAMFTH010000004">
    <property type="protein sequence ID" value="MCP8900223.1"/>
    <property type="molecule type" value="Genomic_DNA"/>
</dbReference>
<feature type="domain" description="Glycosyl transferase family 1" evidence="1">
    <location>
        <begin position="210"/>
        <end position="368"/>
    </location>
</feature>
<evidence type="ECO:0000313" key="4">
    <source>
        <dbReference type="Proteomes" id="UP001139319"/>
    </source>
</evidence>
<dbReference type="Pfam" id="PF00534">
    <property type="entry name" value="Glycos_transf_1"/>
    <property type="match status" value="1"/>
</dbReference>
<reference evidence="3" key="1">
    <citation type="submission" date="2022-05" db="EMBL/GenBank/DDBJ databases">
        <authorList>
            <person name="Sun H.-N."/>
        </authorList>
    </citation>
    <scope>NUCLEOTIDE SEQUENCE</scope>
    <source>
        <strain evidence="3">HB14</strain>
    </source>
</reference>
<dbReference type="InterPro" id="IPR028098">
    <property type="entry name" value="Glyco_trans_4-like_N"/>
</dbReference>
<comment type="caution">
    <text evidence="3">The sequence shown here is derived from an EMBL/GenBank/DDBJ whole genome shotgun (WGS) entry which is preliminary data.</text>
</comment>
<dbReference type="InterPro" id="IPR050194">
    <property type="entry name" value="Glycosyltransferase_grp1"/>
</dbReference>
<dbReference type="GO" id="GO:0016757">
    <property type="term" value="F:glycosyltransferase activity"/>
    <property type="evidence" value="ECO:0007669"/>
    <property type="project" value="InterPro"/>
</dbReference>
<dbReference type="Pfam" id="PF13439">
    <property type="entry name" value="Glyco_transf_4"/>
    <property type="match status" value="1"/>
</dbReference>
<dbReference type="InterPro" id="IPR001296">
    <property type="entry name" value="Glyco_trans_1"/>
</dbReference>
<evidence type="ECO:0000313" key="3">
    <source>
        <dbReference type="EMBL" id="MCP8900223.1"/>
    </source>
</evidence>
<accession>A0A9X2KUT1</accession>
<dbReference type="Proteomes" id="UP001139319">
    <property type="component" value="Unassembled WGS sequence"/>
</dbReference>
<sequence>MTNHVLVVVSEFPKFSETFVVDHLRGMLLSGWMVSVVAYKVNDEMVKCFFEELSSRLNVKKISLFSLMFGGEVNIIRAFLAKVEGHSSPWSLHARFMALKANRIARLIKEIDPDLVHAHFGPNGIICSLALKNFHCPYIVNFHGYDVSVYPKKHGWGVYRKSLCKAVLVCHSDYVEEVIKRNLKRSVKHVVLGVDTERFSPDRPRRLEWGRQIRLLSVGRLEKCKGHDVAIDVLDYMRQRHPEIDFVLSIGGDGDERNSLEEKVRVQGLSSYVSFLGKVRYEEVPNIMRKDDILLVCSQSTEDGWKEAFCRVAVEGMAAEMAVVVTPCGGLPDTVRGAGYVASQHDALSIVKEVERLIFSQVPRSIARKSAKAAEVYCMKKMIKDYVFVSEEAIKVQ</sequence>
<proteinExistence type="predicted"/>
<dbReference type="CDD" id="cd03801">
    <property type="entry name" value="GT4_PimA-like"/>
    <property type="match status" value="1"/>
</dbReference>
<keyword evidence="4" id="KW-1185">Reference proteome</keyword>
<dbReference type="RefSeq" id="WP_253968515.1">
    <property type="nucleotide sequence ID" value="NZ_JAMFTH010000004.1"/>
</dbReference>
<reference evidence="3" key="2">
    <citation type="submission" date="2023-01" db="EMBL/GenBank/DDBJ databases">
        <title>Gilvimarinus xylanilyticus HB14 isolated from Caulerpa lentillifera aquaculture base in Hainan, China.</title>
        <authorList>
            <person name="Zhang Y.-J."/>
        </authorList>
    </citation>
    <scope>NUCLEOTIDE SEQUENCE</scope>
    <source>
        <strain evidence="3">HB14</strain>
    </source>
</reference>
<dbReference type="PANTHER" id="PTHR45947">
    <property type="entry name" value="SULFOQUINOVOSYL TRANSFERASE SQD2"/>
    <property type="match status" value="1"/>
</dbReference>